<evidence type="ECO:0000313" key="3">
    <source>
        <dbReference type="Proteomes" id="UP000007875"/>
    </source>
</evidence>
<sequence length="256" mass="29577">MHNITSIGRSCSIMQCLKSAIFKENPVKNERFLLTGLHACGDLSATMVKLFAECHEVTAVVSVACCYMKITTDLDQPQMGRMNNQEDSYRYPLSEFVQKLPDHCLPYKSREASCHALEDYKLRLEENTNHLKMHCYRAVLESMIRESYPEIIRPPVQTVKKAYDLPFLEYVKLAFVKLNLELPNEISDSSRFESMLSRWQQVVTYYTISVMVASVVEMIILLDRMLFLEENNFECELSATFEPTLSPRCFSITAHK</sequence>
<protein>
    <recommendedName>
        <fullName evidence="1">Methyltransferase domain-containing protein</fullName>
    </recommendedName>
</protein>
<dbReference type="Ensembl" id="ENSCSAVT00000016163.1">
    <property type="protein sequence ID" value="ENSCSAVP00000015983.1"/>
    <property type="gene ID" value="ENSCSAVG00000009408.1"/>
</dbReference>
<dbReference type="FunCoup" id="H2ZEG7">
    <property type="interactions" value="56"/>
</dbReference>
<dbReference type="InterPro" id="IPR052220">
    <property type="entry name" value="METTL25"/>
</dbReference>
<dbReference type="STRING" id="51511.ENSCSAVP00000015983"/>
<dbReference type="PANTHER" id="PTHR12496:SF2">
    <property type="entry name" value="METHYLTRANSFERASE-LIKE PROTEIN 25B"/>
    <property type="match status" value="1"/>
</dbReference>
<accession>H2ZEG7</accession>
<dbReference type="AlphaFoldDB" id="H2ZEG7"/>
<evidence type="ECO:0000313" key="2">
    <source>
        <dbReference type="Ensembl" id="ENSCSAVP00000015983.1"/>
    </source>
</evidence>
<reference evidence="3" key="1">
    <citation type="submission" date="2003-08" db="EMBL/GenBank/DDBJ databases">
        <authorList>
            <person name="Birren B."/>
            <person name="Nusbaum C."/>
            <person name="Abebe A."/>
            <person name="Abouelleil A."/>
            <person name="Adekoya E."/>
            <person name="Ait-zahra M."/>
            <person name="Allen N."/>
            <person name="Allen T."/>
            <person name="An P."/>
            <person name="Anderson M."/>
            <person name="Anderson S."/>
            <person name="Arachchi H."/>
            <person name="Armbruster J."/>
            <person name="Bachantsang P."/>
            <person name="Baldwin J."/>
            <person name="Barry A."/>
            <person name="Bayul T."/>
            <person name="Blitshsteyn B."/>
            <person name="Bloom T."/>
            <person name="Blye J."/>
            <person name="Boguslavskiy L."/>
            <person name="Borowsky M."/>
            <person name="Boukhgalter B."/>
            <person name="Brunache A."/>
            <person name="Butler J."/>
            <person name="Calixte N."/>
            <person name="Calvo S."/>
            <person name="Camarata J."/>
            <person name="Campo K."/>
            <person name="Chang J."/>
            <person name="Cheshatsang Y."/>
            <person name="Citroen M."/>
            <person name="Collymore A."/>
            <person name="Considine T."/>
            <person name="Cook A."/>
            <person name="Cooke P."/>
            <person name="Corum B."/>
            <person name="Cuomo C."/>
            <person name="David R."/>
            <person name="Dawoe T."/>
            <person name="Degray S."/>
            <person name="Dodge S."/>
            <person name="Dooley K."/>
            <person name="Dorje P."/>
            <person name="Dorjee K."/>
            <person name="Dorris L."/>
            <person name="Duffey N."/>
            <person name="Dupes A."/>
            <person name="Elkins T."/>
            <person name="Engels R."/>
            <person name="Erickson J."/>
            <person name="Farina A."/>
            <person name="Faro S."/>
            <person name="Ferreira P."/>
            <person name="Fischer H."/>
            <person name="Fitzgerald M."/>
            <person name="Foley K."/>
            <person name="Gage D."/>
            <person name="Galagan J."/>
            <person name="Gearin G."/>
            <person name="Gnerre S."/>
            <person name="Gnirke A."/>
            <person name="Goyette A."/>
            <person name="Graham J."/>
            <person name="Grandbois E."/>
            <person name="Gyaltsen K."/>
            <person name="Hafez N."/>
            <person name="Hagopian D."/>
            <person name="Hagos B."/>
            <person name="Hall J."/>
            <person name="Hatcher B."/>
            <person name="Heller A."/>
            <person name="Higgins H."/>
            <person name="Honan T."/>
            <person name="Horn A."/>
            <person name="Houde N."/>
            <person name="Hughes L."/>
            <person name="Hulme W."/>
            <person name="Husby E."/>
            <person name="Iliev I."/>
            <person name="Jaffe D."/>
            <person name="Jones C."/>
            <person name="Kamal M."/>
            <person name="Kamat A."/>
            <person name="Kamvysselis M."/>
            <person name="Karlsson E."/>
            <person name="Kells C."/>
            <person name="Kieu A."/>
            <person name="Kisner P."/>
            <person name="Kodira C."/>
            <person name="Kulbokas E."/>
            <person name="Labutti K."/>
            <person name="Lama D."/>
            <person name="Landers T."/>
            <person name="Leger J."/>
            <person name="Levine S."/>
            <person name="Lewis D."/>
            <person name="Lewis T."/>
            <person name="Lindblad-toh K."/>
            <person name="Liu X."/>
            <person name="Lokyitsang T."/>
            <person name="Lokyitsang Y."/>
            <person name="Lucien O."/>
            <person name="Lui A."/>
            <person name="Ma L.J."/>
            <person name="Mabbitt R."/>
            <person name="Macdonald J."/>
            <person name="Maclean C."/>
            <person name="Major J."/>
            <person name="Manning J."/>
            <person name="Marabella R."/>
            <person name="Maru K."/>
            <person name="Matthews C."/>
            <person name="Mauceli E."/>
            <person name="Mccarthy M."/>
            <person name="Mcdonough S."/>
            <person name="Mcghee T."/>
            <person name="Meldrim J."/>
            <person name="Meneus L."/>
            <person name="Mesirov J."/>
            <person name="Mihalev A."/>
            <person name="Mihova T."/>
            <person name="Mikkelsen T."/>
            <person name="Mlenga V."/>
            <person name="Moru K."/>
            <person name="Mozes J."/>
            <person name="Mulrain L."/>
            <person name="Munson G."/>
            <person name="Naylor J."/>
            <person name="Newes C."/>
            <person name="Nguyen C."/>
            <person name="Nguyen N."/>
            <person name="Nguyen T."/>
            <person name="Nicol R."/>
            <person name="Nielsen C."/>
            <person name="Nizzari M."/>
            <person name="Norbu C."/>
            <person name="Norbu N."/>
            <person name="O'donnell P."/>
            <person name="Okoawo O."/>
            <person name="O'leary S."/>
            <person name="Omotosho B."/>
            <person name="O'neill K."/>
            <person name="Osman S."/>
            <person name="Parker S."/>
            <person name="Perrin D."/>
            <person name="Phunkhang P."/>
            <person name="Piqani B."/>
            <person name="Purcell S."/>
            <person name="Rachupka T."/>
            <person name="Ramasamy U."/>
            <person name="Rameau R."/>
            <person name="Ray V."/>
            <person name="Raymond C."/>
            <person name="Retta R."/>
            <person name="Richardson S."/>
            <person name="Rise C."/>
            <person name="Rodriguez J."/>
            <person name="Rogers J."/>
            <person name="Rogov P."/>
            <person name="Rutman M."/>
            <person name="Schupbach R."/>
            <person name="Seaman C."/>
            <person name="Settipalli S."/>
            <person name="Sharpe T."/>
            <person name="Sheridan J."/>
            <person name="Sherpa N."/>
            <person name="Shi J."/>
            <person name="Smirnov S."/>
            <person name="Smith C."/>
            <person name="Sougnez C."/>
            <person name="Spencer B."/>
            <person name="Stalker J."/>
            <person name="Stange-thomann N."/>
            <person name="Stavropoulos S."/>
            <person name="Stetson K."/>
            <person name="Stone C."/>
            <person name="Stone S."/>
            <person name="Stubbs M."/>
            <person name="Talamas J."/>
            <person name="Tchuinga P."/>
            <person name="Tenzing P."/>
            <person name="Tesfaye S."/>
            <person name="Theodore J."/>
            <person name="Thoulutsang Y."/>
            <person name="Topham K."/>
            <person name="Towey S."/>
            <person name="Tsamla T."/>
            <person name="Tsomo N."/>
            <person name="Vallee D."/>
            <person name="Vassiliev H."/>
            <person name="Venkataraman V."/>
            <person name="Vinson J."/>
            <person name="Vo A."/>
            <person name="Wade C."/>
            <person name="Wang S."/>
            <person name="Wangchuk T."/>
            <person name="Wangdi T."/>
            <person name="Whittaker C."/>
            <person name="Wilkinson J."/>
            <person name="Wu Y."/>
            <person name="Wyman D."/>
            <person name="Yadav S."/>
            <person name="Yang S."/>
            <person name="Yang X."/>
            <person name="Yeager S."/>
            <person name="Yee E."/>
            <person name="Young G."/>
            <person name="Zainoun J."/>
            <person name="Zembeck L."/>
            <person name="Zimmer A."/>
            <person name="Zody M."/>
            <person name="Lander E."/>
        </authorList>
    </citation>
    <scope>NUCLEOTIDE SEQUENCE [LARGE SCALE GENOMIC DNA]</scope>
</reference>
<dbReference type="GeneTree" id="ENSGT00530000063745"/>
<dbReference type="InterPro" id="IPR025714">
    <property type="entry name" value="Methyltranfer_dom"/>
</dbReference>
<keyword evidence="3" id="KW-1185">Reference proteome</keyword>
<dbReference type="PANTHER" id="PTHR12496">
    <property type="entry name" value="CGI-41 METHYLTRANSFERASE"/>
    <property type="match status" value="1"/>
</dbReference>
<evidence type="ECO:0000259" key="1">
    <source>
        <dbReference type="Pfam" id="PF13679"/>
    </source>
</evidence>
<name>H2ZEG7_CIOSA</name>
<dbReference type="HOGENOM" id="CLU_016581_2_1_1"/>
<reference evidence="2" key="2">
    <citation type="submission" date="2025-08" db="UniProtKB">
        <authorList>
            <consortium name="Ensembl"/>
        </authorList>
    </citation>
    <scope>IDENTIFICATION</scope>
</reference>
<dbReference type="Proteomes" id="UP000007875">
    <property type="component" value="Unassembled WGS sequence"/>
</dbReference>
<dbReference type="OMA" id="ECHEVTA"/>
<feature type="domain" description="Methyltransferase" evidence="1">
    <location>
        <begin position="21"/>
        <end position="72"/>
    </location>
</feature>
<dbReference type="eggNOG" id="KOG2651">
    <property type="taxonomic scope" value="Eukaryota"/>
</dbReference>
<dbReference type="InParanoid" id="H2ZEG7"/>
<organism evidence="2 3">
    <name type="scientific">Ciona savignyi</name>
    <name type="common">Pacific transparent sea squirt</name>
    <dbReference type="NCBI Taxonomy" id="51511"/>
    <lineage>
        <taxon>Eukaryota</taxon>
        <taxon>Metazoa</taxon>
        <taxon>Chordata</taxon>
        <taxon>Tunicata</taxon>
        <taxon>Ascidiacea</taxon>
        <taxon>Phlebobranchia</taxon>
        <taxon>Cionidae</taxon>
        <taxon>Ciona</taxon>
    </lineage>
</organism>
<proteinExistence type="predicted"/>
<reference evidence="2" key="3">
    <citation type="submission" date="2025-09" db="UniProtKB">
        <authorList>
            <consortium name="Ensembl"/>
        </authorList>
    </citation>
    <scope>IDENTIFICATION</scope>
</reference>
<dbReference type="Pfam" id="PF13679">
    <property type="entry name" value="Methyltransf_32"/>
    <property type="match status" value="1"/>
</dbReference>